<evidence type="ECO:0000313" key="3">
    <source>
        <dbReference type="EMBL" id="MBK4215837.1"/>
    </source>
</evidence>
<evidence type="ECO:0000313" key="4">
    <source>
        <dbReference type="Proteomes" id="UP000640485"/>
    </source>
</evidence>
<evidence type="ECO:0000259" key="2">
    <source>
        <dbReference type="Pfam" id="PF07007"/>
    </source>
</evidence>
<feature type="signal peptide" evidence="1">
    <location>
        <begin position="1"/>
        <end position="18"/>
    </location>
</feature>
<accession>A0A934VYB8</accession>
<sequence>MLKYLAITLAVLPLPVVAQDLAVDEAAVQQCFDGATGIDPDCIGQAADACQTATPDGSTTVGISECLMAETKAWDGILNSQYSATREQYSSDGLPEKLQAAQRAWIAFRDADCGFAYDKFGGGSMRGIASASCQLNHTARRALELKQMREP</sequence>
<dbReference type="Proteomes" id="UP000640485">
    <property type="component" value="Unassembled WGS sequence"/>
</dbReference>
<comment type="caution">
    <text evidence="3">The sequence shown here is derived from an EMBL/GenBank/DDBJ whole genome shotgun (WGS) entry which is preliminary data.</text>
</comment>
<dbReference type="InterPro" id="IPR009739">
    <property type="entry name" value="LprI-like_N"/>
</dbReference>
<dbReference type="AlphaFoldDB" id="A0A934VYB8"/>
<dbReference type="Pfam" id="PF07007">
    <property type="entry name" value="LprI"/>
    <property type="match status" value="1"/>
</dbReference>
<evidence type="ECO:0000256" key="1">
    <source>
        <dbReference type="SAM" id="SignalP"/>
    </source>
</evidence>
<feature type="domain" description="Lysozyme inhibitor LprI-like N-terminal" evidence="2">
    <location>
        <begin position="50"/>
        <end position="145"/>
    </location>
</feature>
<keyword evidence="1" id="KW-0732">Signal</keyword>
<dbReference type="PANTHER" id="PTHR39176:SF1">
    <property type="entry name" value="PERIPLASMIC PROTEIN"/>
    <property type="match status" value="1"/>
</dbReference>
<dbReference type="PANTHER" id="PTHR39176">
    <property type="entry name" value="PERIPLASMIC PROTEIN-RELATED"/>
    <property type="match status" value="1"/>
</dbReference>
<gene>
    <name evidence="3" type="ORF">JJJ17_07865</name>
</gene>
<keyword evidence="4" id="KW-1185">Reference proteome</keyword>
<protein>
    <submittedName>
        <fullName evidence="3">DUF1311 domain-containing protein</fullName>
    </submittedName>
</protein>
<reference evidence="3" key="1">
    <citation type="submission" date="2021-01" db="EMBL/GenBank/DDBJ databases">
        <title>Paracoccus amoyensis sp. nov., isolated from the surface seawater along the coast of Xiamen Island, China.</title>
        <authorList>
            <person name="Lyu L."/>
        </authorList>
    </citation>
    <scope>NUCLEOTIDE SEQUENCE</scope>
    <source>
        <strain evidence="3">MJ17</strain>
    </source>
</reference>
<feature type="chain" id="PRO_5037334428" evidence="1">
    <location>
        <begin position="19"/>
        <end position="151"/>
    </location>
</feature>
<name>A0A934VYB8_9RHOB</name>
<dbReference type="EMBL" id="JAEPRQ010000002">
    <property type="protein sequence ID" value="MBK4215837.1"/>
    <property type="molecule type" value="Genomic_DNA"/>
</dbReference>
<organism evidence="3 4">
    <name type="scientific">Paracoccus caeni</name>
    <dbReference type="NCBI Taxonomy" id="657651"/>
    <lineage>
        <taxon>Bacteria</taxon>
        <taxon>Pseudomonadati</taxon>
        <taxon>Pseudomonadota</taxon>
        <taxon>Alphaproteobacteria</taxon>
        <taxon>Rhodobacterales</taxon>
        <taxon>Paracoccaceae</taxon>
        <taxon>Paracoccus</taxon>
    </lineage>
</organism>
<dbReference type="Gene3D" id="1.20.1270.180">
    <property type="match status" value="1"/>
</dbReference>
<dbReference type="RefSeq" id="WP_200685193.1">
    <property type="nucleotide sequence ID" value="NZ_JAEPRQ010000002.1"/>
</dbReference>
<proteinExistence type="predicted"/>